<dbReference type="Gene3D" id="2.30.130.10">
    <property type="entry name" value="PUA domain"/>
    <property type="match status" value="1"/>
</dbReference>
<dbReference type="InterPro" id="IPR036895">
    <property type="entry name" value="Uracil-DNA_glycosylase-like_sf"/>
</dbReference>
<dbReference type="GO" id="GO:0003723">
    <property type="term" value="F:RNA binding"/>
    <property type="evidence" value="ECO:0007669"/>
    <property type="project" value="InterPro"/>
</dbReference>
<accession>D5VSI2</accession>
<dbReference type="SUPFAM" id="SSF52141">
    <property type="entry name" value="Uracil-DNA glycosylase-like"/>
    <property type="match status" value="1"/>
</dbReference>
<dbReference type="InterPro" id="IPR040777">
    <property type="entry name" value="DUF5591"/>
</dbReference>
<comment type="pathway">
    <text evidence="1">tRNA modification; archaeosine-tRNA biosynthesis.</text>
</comment>
<evidence type="ECO:0000259" key="4">
    <source>
        <dbReference type="Pfam" id="PF01472"/>
    </source>
</evidence>
<proteinExistence type="inferred from homology"/>
<dbReference type="InterPro" id="IPR036974">
    <property type="entry name" value="PUA_sf"/>
</dbReference>
<dbReference type="SUPFAM" id="SSF51713">
    <property type="entry name" value="tRNA-guanine transglycosylase"/>
    <property type="match status" value="1"/>
</dbReference>
<name>D5VSI2_METIM</name>
<gene>
    <name evidence="6" type="ordered locus">Metin_0871</name>
</gene>
<dbReference type="InterPro" id="IPR050076">
    <property type="entry name" value="ArchSynthase1/Queuine_TRR"/>
</dbReference>
<organism evidence="6 7">
    <name type="scientific">Methanocaldococcus infernus (strain DSM 11812 / JCM 15783 / ME)</name>
    <dbReference type="NCBI Taxonomy" id="573063"/>
    <lineage>
        <taxon>Archaea</taxon>
        <taxon>Methanobacteriati</taxon>
        <taxon>Methanobacteriota</taxon>
        <taxon>Methanomada group</taxon>
        <taxon>Methanococci</taxon>
        <taxon>Methanococcales</taxon>
        <taxon>Methanocaldococcaceae</taxon>
        <taxon>Methanocaldococcus</taxon>
    </lineage>
</organism>
<dbReference type="UniPathway" id="UPA00393"/>
<dbReference type="RefSeq" id="WP_013100281.1">
    <property type="nucleotide sequence ID" value="NC_014122.1"/>
</dbReference>
<dbReference type="NCBIfam" id="TIGR00451">
    <property type="entry name" value="unchar_dom_2"/>
    <property type="match status" value="1"/>
</dbReference>
<dbReference type="PROSITE" id="PS50890">
    <property type="entry name" value="PUA"/>
    <property type="match status" value="1"/>
</dbReference>
<keyword evidence="3" id="KW-0819">tRNA processing</keyword>
<dbReference type="GO" id="GO:0005737">
    <property type="term" value="C:cytoplasm"/>
    <property type="evidence" value="ECO:0007669"/>
    <property type="project" value="TreeGrafter"/>
</dbReference>
<dbReference type="GO" id="GO:0002099">
    <property type="term" value="P:tRNA wobble guanine modification"/>
    <property type="evidence" value="ECO:0007669"/>
    <property type="project" value="TreeGrafter"/>
</dbReference>
<feature type="domain" description="DUF5591" evidence="5">
    <location>
        <begin position="234"/>
        <end position="353"/>
    </location>
</feature>
<dbReference type="EMBL" id="CP002009">
    <property type="protein sequence ID" value="ADG13535.1"/>
    <property type="molecule type" value="Genomic_DNA"/>
</dbReference>
<evidence type="ECO:0000313" key="6">
    <source>
        <dbReference type="EMBL" id="ADG13535.1"/>
    </source>
</evidence>
<keyword evidence="7" id="KW-1185">Reference proteome</keyword>
<dbReference type="PANTHER" id="PTHR46499:SF2">
    <property type="entry name" value="ARCHAEOSINE SYNTHASE"/>
    <property type="match status" value="1"/>
</dbReference>
<dbReference type="InterPro" id="IPR036511">
    <property type="entry name" value="TGT-like_sf"/>
</dbReference>
<dbReference type="InterPro" id="IPR004521">
    <property type="entry name" value="Uncharacterised_CHP00451"/>
</dbReference>
<evidence type="ECO:0000256" key="3">
    <source>
        <dbReference type="ARBA" id="ARBA00022694"/>
    </source>
</evidence>
<sequence length="507" mass="59570">MLEPIVYDVGRLCKFKDSYTPNIINLNIEIDEPKLLYDTPEPLLEKFKKSFIGELKIDGETYKYQVLNYGKYIERAKIEEVDLYIIADRKIIERKELTYIKKLREKISPNSAIYFPLANPWEIPLLAYLGADFFGTLSEFYAVKGYKLTKNRAIKSDKSFEELIEENNKVYLDIIEEVQEVIKKGYLRNLVEETSISHPYLWANYRRYEPDLRNISTFKKHKVIVTANIKIPEVKKYLERLKNYEPYTNIILLLPCSSKKPYSESKTHRKIIKAIGKAVVEELILTSPYGLVPRALELAVNYDIPVTGEWSLEEIELINKLLKEFLKKVEEKFGDYKVISYLPDHYLEILEVESLVVKDLEELRKILKEYRGDKRKQRVHNLKELCRYQFYHNFLPDNIYINRKNQIIYKNKILATLKDKFILSLEGGKLMWETLGRDSFYVETNFDVKKGSLFPPGFVDCNEKISYDDEVILIKDNKFLGVGRAKLPGHEMKKAKHGALVNIRKVL</sequence>
<dbReference type="Pfam" id="PF17884">
    <property type="entry name" value="DUF5591"/>
    <property type="match status" value="1"/>
</dbReference>
<dbReference type="Proteomes" id="UP000002061">
    <property type="component" value="Chromosome"/>
</dbReference>
<evidence type="ECO:0000313" key="7">
    <source>
        <dbReference type="Proteomes" id="UP000002061"/>
    </source>
</evidence>
<dbReference type="InterPro" id="IPR002478">
    <property type="entry name" value="PUA"/>
</dbReference>
<dbReference type="KEGG" id="mif:Metin_0871"/>
<dbReference type="SUPFAM" id="SSF88697">
    <property type="entry name" value="PUA domain-like"/>
    <property type="match status" value="1"/>
</dbReference>
<dbReference type="Pfam" id="PF01472">
    <property type="entry name" value="PUA"/>
    <property type="match status" value="1"/>
</dbReference>
<reference evidence="6" key="1">
    <citation type="submission" date="2010-04" db="EMBL/GenBank/DDBJ databases">
        <title>Complete sequence of Methanocaldococcus infernus ME.</title>
        <authorList>
            <consortium name="US DOE Joint Genome Institute"/>
            <person name="Lucas S."/>
            <person name="Copeland A."/>
            <person name="Lapidus A."/>
            <person name="Cheng J.-F."/>
            <person name="Bruce D."/>
            <person name="Goodwin L."/>
            <person name="Pitluck S."/>
            <person name="Munk A.C."/>
            <person name="Detter J.C."/>
            <person name="Han C."/>
            <person name="Tapia R."/>
            <person name="Land M."/>
            <person name="Hauser L."/>
            <person name="Kyrpides N."/>
            <person name="Mikhailova N."/>
            <person name="Sieprawska-Lupa M."/>
            <person name="Whitman W.B."/>
            <person name="Woyke T."/>
        </authorList>
    </citation>
    <scope>NUCLEOTIDE SEQUENCE [LARGE SCALE GENOMIC DNA]</scope>
    <source>
        <strain evidence="6">ME</strain>
    </source>
</reference>
<dbReference type="OrthoDB" id="115061at2157"/>
<comment type="similarity">
    <text evidence="2">Belongs to the archaeosine synthase type 1 family.</text>
</comment>
<evidence type="ECO:0000256" key="1">
    <source>
        <dbReference type="ARBA" id="ARBA00005030"/>
    </source>
</evidence>
<dbReference type="eggNOG" id="arCOG00990">
    <property type="taxonomic scope" value="Archaea"/>
</dbReference>
<dbReference type="GeneID" id="9131885"/>
<evidence type="ECO:0000259" key="5">
    <source>
        <dbReference type="Pfam" id="PF17884"/>
    </source>
</evidence>
<dbReference type="HOGENOM" id="CLU_029831_0_0_2"/>
<dbReference type="InterPro" id="IPR015947">
    <property type="entry name" value="PUA-like_sf"/>
</dbReference>
<evidence type="ECO:0000256" key="2">
    <source>
        <dbReference type="ARBA" id="ARBA00008906"/>
    </source>
</evidence>
<dbReference type="AlphaFoldDB" id="D5VSI2"/>
<dbReference type="Gene3D" id="3.40.50.10630">
    <property type="entry name" value="Uracil-DNA glycosylase-like"/>
    <property type="match status" value="1"/>
</dbReference>
<protein>
    <submittedName>
        <fullName evidence="6">PUA domain containing protein</fullName>
    </submittedName>
</protein>
<feature type="domain" description="PUA" evidence="4">
    <location>
        <begin position="449"/>
        <end position="507"/>
    </location>
</feature>
<dbReference type="STRING" id="573063.Metin_0871"/>
<dbReference type="PANTHER" id="PTHR46499">
    <property type="entry name" value="QUEUINE TRNA-RIBOSYLTRANSFERASE"/>
    <property type="match status" value="1"/>
</dbReference>
<dbReference type="CDD" id="cd21149">
    <property type="entry name" value="PUA_archaeosine_TGT"/>
    <property type="match status" value="1"/>
</dbReference>